<dbReference type="Proteomes" id="UP001208771">
    <property type="component" value="Unassembled WGS sequence"/>
</dbReference>
<dbReference type="InterPro" id="IPR006140">
    <property type="entry name" value="D-isomer_DH_NAD-bd"/>
</dbReference>
<evidence type="ECO:0000256" key="1">
    <source>
        <dbReference type="ARBA" id="ARBA00023002"/>
    </source>
</evidence>
<organism evidence="4 5">
    <name type="scientific">Ectorhizobium quercum</name>
    <dbReference type="NCBI Taxonomy" id="2965071"/>
    <lineage>
        <taxon>Bacteria</taxon>
        <taxon>Pseudomonadati</taxon>
        <taxon>Pseudomonadota</taxon>
        <taxon>Alphaproteobacteria</taxon>
        <taxon>Hyphomicrobiales</taxon>
        <taxon>Rhizobiaceae</taxon>
        <taxon>Ectorhizobium</taxon>
    </lineage>
</organism>
<sequence length="326" mass="34806">MSTNLRVLVTNAPSQEPALRIDGDAVATRCKALGVEAEITVCDDPLALERFAGAADVIFTNHKFDIGRVRKASPRLKWVQVISAGVEAYLKTLPEGVILTNASGVHAEKGAEFILTSVLMLNYRIPFFTSRKVQRTWQPVFESVAHGKVATILGVGAIGGAAVPLLRARGIRVIGVTSRGETDAPVDECIALDALDTVLPGTDFLVSTLPLTPATEGRIGAEQFDLMPRGAGVVVVGRAKVLDYGALAARLESGHLGGAVLDVFPEEPVAESDAIWSMPNLVMTPHCSVDDHAGYIDRCLDIFGENLRRFQAGDPLLNVVSPDRGY</sequence>
<dbReference type="InterPro" id="IPR036291">
    <property type="entry name" value="NAD(P)-bd_dom_sf"/>
</dbReference>
<evidence type="ECO:0000259" key="3">
    <source>
        <dbReference type="Pfam" id="PF02826"/>
    </source>
</evidence>
<protein>
    <submittedName>
        <fullName evidence="4">D-2-hydroxyacid dehydrogenase</fullName>
    </submittedName>
</protein>
<evidence type="ECO:0000313" key="5">
    <source>
        <dbReference type="Proteomes" id="UP001208771"/>
    </source>
</evidence>
<dbReference type="SUPFAM" id="SSF51735">
    <property type="entry name" value="NAD(P)-binding Rossmann-fold domains"/>
    <property type="match status" value="1"/>
</dbReference>
<dbReference type="RefSeq" id="WP_306413198.1">
    <property type="nucleotide sequence ID" value="NZ_JANFPI010000010.1"/>
</dbReference>
<reference evidence="4" key="1">
    <citation type="submission" date="2022-07" db="EMBL/GenBank/DDBJ databases">
        <title>Ectorhizobium quercum gen.nov., sp. nov.</title>
        <authorList>
            <person name="Ma T."/>
            <person name="Li Y."/>
        </authorList>
    </citation>
    <scope>NUCLEOTIDE SEQUENCE</scope>
    <source>
        <strain evidence="4">BDR2-2</strain>
    </source>
</reference>
<accession>A0AAE3N490</accession>
<dbReference type="PANTHER" id="PTHR43333:SF1">
    <property type="entry name" value="D-ISOMER SPECIFIC 2-HYDROXYACID DEHYDROGENASE NAD-BINDING DOMAIN-CONTAINING PROTEIN"/>
    <property type="match status" value="1"/>
</dbReference>
<evidence type="ECO:0000256" key="2">
    <source>
        <dbReference type="ARBA" id="ARBA00023027"/>
    </source>
</evidence>
<dbReference type="CDD" id="cd05300">
    <property type="entry name" value="2-Hacid_dh_1"/>
    <property type="match status" value="1"/>
</dbReference>
<dbReference type="Pfam" id="PF02826">
    <property type="entry name" value="2-Hacid_dh_C"/>
    <property type="match status" value="1"/>
</dbReference>
<feature type="domain" description="D-isomer specific 2-hydroxyacid dehydrogenase NAD-binding" evidence="3">
    <location>
        <begin position="117"/>
        <end position="288"/>
    </location>
</feature>
<dbReference type="AlphaFoldDB" id="A0AAE3N490"/>
<evidence type="ECO:0000313" key="4">
    <source>
        <dbReference type="EMBL" id="MCX8999702.1"/>
    </source>
</evidence>
<keyword evidence="2" id="KW-0520">NAD</keyword>
<dbReference type="EMBL" id="JANFPI010000010">
    <property type="protein sequence ID" value="MCX8999702.1"/>
    <property type="molecule type" value="Genomic_DNA"/>
</dbReference>
<comment type="caution">
    <text evidence="4">The sequence shown here is derived from an EMBL/GenBank/DDBJ whole genome shotgun (WGS) entry which is preliminary data.</text>
</comment>
<proteinExistence type="predicted"/>
<dbReference type="PANTHER" id="PTHR43333">
    <property type="entry name" value="2-HACID_DH_C DOMAIN-CONTAINING PROTEIN"/>
    <property type="match status" value="1"/>
</dbReference>
<dbReference type="GO" id="GO:0051287">
    <property type="term" value="F:NAD binding"/>
    <property type="evidence" value="ECO:0007669"/>
    <property type="project" value="InterPro"/>
</dbReference>
<keyword evidence="5" id="KW-1185">Reference proteome</keyword>
<name>A0AAE3N490_9HYPH</name>
<dbReference type="GO" id="GO:0016491">
    <property type="term" value="F:oxidoreductase activity"/>
    <property type="evidence" value="ECO:0007669"/>
    <property type="project" value="UniProtKB-KW"/>
</dbReference>
<dbReference type="SUPFAM" id="SSF52283">
    <property type="entry name" value="Formate/glycerate dehydrogenase catalytic domain-like"/>
    <property type="match status" value="1"/>
</dbReference>
<gene>
    <name evidence="4" type="ORF">NOF55_21590</name>
</gene>
<keyword evidence="1" id="KW-0560">Oxidoreductase</keyword>
<dbReference type="Gene3D" id="3.40.50.720">
    <property type="entry name" value="NAD(P)-binding Rossmann-like Domain"/>
    <property type="match status" value="2"/>
</dbReference>